<evidence type="ECO:0000256" key="3">
    <source>
        <dbReference type="PROSITE-ProRule" id="PRU00333"/>
    </source>
</evidence>
<comment type="cofactor">
    <cofactor evidence="3">
        <name>Zn(2+)</name>
        <dbReference type="ChEBI" id="CHEBI:29105"/>
    </cofactor>
</comment>
<protein>
    <submittedName>
        <fullName evidence="5">Homocysteine S-methyltransferase family protein</fullName>
    </submittedName>
</protein>
<dbReference type="RefSeq" id="WP_194931199.1">
    <property type="nucleotide sequence ID" value="NZ_JADLZT010000006.1"/>
</dbReference>
<dbReference type="SUPFAM" id="SSF82282">
    <property type="entry name" value="Homocysteine S-methyltransferase"/>
    <property type="match status" value="1"/>
</dbReference>
<feature type="binding site" evidence="3">
    <location>
        <position position="226"/>
    </location>
    <ligand>
        <name>Zn(2+)</name>
        <dbReference type="ChEBI" id="CHEBI:29105"/>
    </ligand>
</feature>
<feature type="binding site" evidence="3">
    <location>
        <position position="295"/>
    </location>
    <ligand>
        <name>Zn(2+)</name>
        <dbReference type="ChEBI" id="CHEBI:29105"/>
    </ligand>
</feature>
<proteinExistence type="predicted"/>
<keyword evidence="6" id="KW-1185">Reference proteome</keyword>
<feature type="domain" description="Hcy-binding" evidence="4">
    <location>
        <begin position="4"/>
        <end position="310"/>
    </location>
</feature>
<sequence length="319" mass="34965">MPRYRHALPQLGTHPFLTDGGIETTLIFHEGQELPYFAAFDLLRTEEGTEVLRRYFRTYADLARSLGTGVVLESATWRASPDWGERMGYTADELAQANRRAIRLLESIRDDAGADTPVVISGCVGPRGDGYIPDQSMTAQQAADYHRAQIDVFAGTEADMVCAITMNYVEEAEGVARAARDAAMPVALSFTVETDGRLPTGDSLRSAIERVDQSTSGYPAYYMINCAHPTHFADVLESGEGWLGRIRGLRTNASCLSHAELNEATELDMGNPEELAREHVHLKRRMPALTVLGGCCGTDDRHVAAIVKACLPLFGAHRH</sequence>
<evidence type="ECO:0000259" key="4">
    <source>
        <dbReference type="PROSITE" id="PS50970"/>
    </source>
</evidence>
<dbReference type="Pfam" id="PF02574">
    <property type="entry name" value="S-methyl_trans"/>
    <property type="match status" value="1"/>
</dbReference>
<evidence type="ECO:0000256" key="2">
    <source>
        <dbReference type="ARBA" id="ARBA00022679"/>
    </source>
</evidence>
<organism evidence="5 6">
    <name type="scientific">Lysobacter niastensis</name>
    <dbReference type="NCBI Taxonomy" id="380629"/>
    <lineage>
        <taxon>Bacteria</taxon>
        <taxon>Pseudomonadati</taxon>
        <taxon>Pseudomonadota</taxon>
        <taxon>Gammaproteobacteria</taxon>
        <taxon>Lysobacterales</taxon>
        <taxon>Lysobacteraceae</taxon>
        <taxon>Lysobacter</taxon>
    </lineage>
</organism>
<dbReference type="PROSITE" id="PS50970">
    <property type="entry name" value="HCY"/>
    <property type="match status" value="1"/>
</dbReference>
<dbReference type="EMBL" id="JADLZT010000006">
    <property type="protein sequence ID" value="MBF6024586.1"/>
    <property type="molecule type" value="Genomic_DNA"/>
</dbReference>
<comment type="caution">
    <text evidence="5">The sequence shown here is derived from an EMBL/GenBank/DDBJ whole genome shotgun (WGS) entry which is preliminary data.</text>
</comment>
<evidence type="ECO:0000313" key="5">
    <source>
        <dbReference type="EMBL" id="MBF6024586.1"/>
    </source>
</evidence>
<dbReference type="Proteomes" id="UP001429984">
    <property type="component" value="Unassembled WGS sequence"/>
</dbReference>
<dbReference type="Gene3D" id="3.20.20.330">
    <property type="entry name" value="Homocysteine-binding-like domain"/>
    <property type="match status" value="1"/>
</dbReference>
<evidence type="ECO:0000256" key="1">
    <source>
        <dbReference type="ARBA" id="ARBA00022603"/>
    </source>
</evidence>
<keyword evidence="3" id="KW-0862">Zinc</keyword>
<feature type="binding site" evidence="3">
    <location>
        <position position="296"/>
    </location>
    <ligand>
        <name>Zn(2+)</name>
        <dbReference type="ChEBI" id="CHEBI:29105"/>
    </ligand>
</feature>
<dbReference type="PANTHER" id="PTHR11103:SF18">
    <property type="entry name" value="SLR1189 PROTEIN"/>
    <property type="match status" value="1"/>
</dbReference>
<keyword evidence="3" id="KW-0479">Metal-binding</keyword>
<keyword evidence="2 3" id="KW-0808">Transferase</keyword>
<accession>A0ABS0B6C7</accession>
<reference evidence="5 6" key="1">
    <citation type="submission" date="2020-11" db="EMBL/GenBank/DDBJ databases">
        <title>Draft Genome Sequence and Secondary Metabolite Biosynthetic Potential of the Lysobacter niastensis Type strain DSM 18481.</title>
        <authorList>
            <person name="Turrini P."/>
            <person name="Artuso I."/>
            <person name="Tescari M."/>
            <person name="Lugli G.A."/>
            <person name="Frangipani E."/>
            <person name="Ventura M."/>
            <person name="Visca P."/>
        </authorList>
    </citation>
    <scope>NUCLEOTIDE SEQUENCE [LARGE SCALE GENOMIC DNA]</scope>
    <source>
        <strain evidence="5 6">DSM 18481</strain>
    </source>
</reference>
<dbReference type="InterPro" id="IPR036589">
    <property type="entry name" value="HCY_dom_sf"/>
</dbReference>
<evidence type="ECO:0000313" key="6">
    <source>
        <dbReference type="Proteomes" id="UP001429984"/>
    </source>
</evidence>
<dbReference type="PANTHER" id="PTHR11103">
    <property type="entry name" value="SLR1189 PROTEIN"/>
    <property type="match status" value="1"/>
</dbReference>
<gene>
    <name evidence="5" type="ORF">IU514_11150</name>
</gene>
<keyword evidence="1 3" id="KW-0489">Methyltransferase</keyword>
<name>A0ABS0B6C7_9GAMM</name>
<dbReference type="InterPro" id="IPR003726">
    <property type="entry name" value="HCY_dom"/>
</dbReference>